<dbReference type="InterPro" id="IPR035434">
    <property type="entry name" value="GCL_bact_plant"/>
</dbReference>
<dbReference type="InterPro" id="IPR014746">
    <property type="entry name" value="Gln_synth/guanido_kin_cat_dom"/>
</dbReference>
<dbReference type="GO" id="GO:0005524">
    <property type="term" value="F:ATP binding"/>
    <property type="evidence" value="ECO:0007669"/>
    <property type="project" value="UniProtKB-UniRule"/>
</dbReference>
<evidence type="ECO:0000256" key="11">
    <source>
        <dbReference type="PIRSR" id="PIRSR017901-50"/>
    </source>
</evidence>
<gene>
    <name evidence="12" type="ORF">AY555_05280</name>
</gene>
<dbReference type="SUPFAM" id="SSF55931">
    <property type="entry name" value="Glutamine synthetase/guanido kinase"/>
    <property type="match status" value="1"/>
</dbReference>
<dbReference type="GO" id="GO:0004357">
    <property type="term" value="F:glutamate-cysteine ligase activity"/>
    <property type="evidence" value="ECO:0007669"/>
    <property type="project" value="UniProtKB-UniRule"/>
</dbReference>
<comment type="similarity">
    <text evidence="2">Belongs to the carboxylate-amine ligase family. Glutamate--cysteine ligase type 2 subfamily.</text>
</comment>
<evidence type="ECO:0000256" key="7">
    <source>
        <dbReference type="ARBA" id="ARBA00022840"/>
    </source>
</evidence>
<keyword evidence="4 10" id="KW-0436">Ligase</keyword>
<keyword evidence="7 10" id="KW-0067">ATP-binding</keyword>
<proteinExistence type="inferred from homology"/>
<comment type="pathway">
    <text evidence="1">Sulfur metabolism; glutathione biosynthesis; glutathione from L-cysteine and L-glutamate: step 1/2.</text>
</comment>
<evidence type="ECO:0000256" key="6">
    <source>
        <dbReference type="ARBA" id="ARBA00022741"/>
    </source>
</evidence>
<comment type="function">
    <text evidence="10">Catalyzes the synthesis of gamma-glutamylcysteine (gamma-GC).</text>
</comment>
<dbReference type="KEGG" id="hjo:AY555_05280"/>
<organism evidence="12 13">
    <name type="scientific">Haematospirillum jordaniae</name>
    <dbReference type="NCBI Taxonomy" id="1549855"/>
    <lineage>
        <taxon>Bacteria</taxon>
        <taxon>Pseudomonadati</taxon>
        <taxon>Pseudomonadota</taxon>
        <taxon>Alphaproteobacteria</taxon>
        <taxon>Rhodospirillales</taxon>
        <taxon>Novispirillaceae</taxon>
        <taxon>Haematospirillum</taxon>
    </lineage>
</organism>
<evidence type="ECO:0000256" key="1">
    <source>
        <dbReference type="ARBA" id="ARBA00005006"/>
    </source>
</evidence>
<evidence type="ECO:0000313" key="13">
    <source>
        <dbReference type="Proteomes" id="UP000076066"/>
    </source>
</evidence>
<evidence type="ECO:0000256" key="3">
    <source>
        <dbReference type="ARBA" id="ARBA00011153"/>
    </source>
</evidence>
<dbReference type="PANTHER" id="PTHR34378">
    <property type="entry name" value="GLUTAMATE--CYSTEINE LIGASE, CHLOROPLASTIC"/>
    <property type="match status" value="1"/>
</dbReference>
<comment type="similarity">
    <text evidence="10">Belongs to the glutamate--cysteine ligase type 2 family. EgtA subfamily.</text>
</comment>
<keyword evidence="6 10" id="KW-0547">Nucleotide-binding</keyword>
<feature type="disulfide bond" evidence="11">
    <location>
        <begin position="113"/>
        <end position="333"/>
    </location>
</feature>
<dbReference type="InterPro" id="IPR011556">
    <property type="entry name" value="Glut_cys_lig_pln_type"/>
</dbReference>
<evidence type="ECO:0000256" key="5">
    <source>
        <dbReference type="ARBA" id="ARBA00022684"/>
    </source>
</evidence>
<dbReference type="InterPro" id="IPR006336">
    <property type="entry name" value="GCS2"/>
</dbReference>
<keyword evidence="8" id="KW-0809">Transit peptide</keyword>
<name>A0A143DDD8_9PROT</name>
<dbReference type="PANTHER" id="PTHR34378:SF1">
    <property type="entry name" value="GLUTAMATE--CYSTEINE LIGASE, CHLOROPLASTIC"/>
    <property type="match status" value="1"/>
</dbReference>
<keyword evidence="5" id="KW-0317">Glutathione biosynthesis</keyword>
<comment type="subunit">
    <text evidence="3">Homodimer or monomer when oxidized or reduced, respectively.</text>
</comment>
<dbReference type="AlphaFoldDB" id="A0A143DDD8"/>
<dbReference type="OrthoDB" id="9780152at2"/>
<dbReference type="Gene3D" id="3.30.590.20">
    <property type="match status" value="1"/>
</dbReference>
<reference evidence="12 13" key="1">
    <citation type="submission" date="2016-02" db="EMBL/GenBank/DDBJ databases">
        <title>Complete Genome of H5569, the type strain of the newly described species Haematospirillium jordaniae.</title>
        <authorList>
            <person name="Nicholson A.C."/>
            <person name="Humrighouse B.W."/>
            <person name="Loparov V."/>
            <person name="McQuiston J.R."/>
        </authorList>
    </citation>
    <scope>NUCLEOTIDE SEQUENCE [LARGE SCALE GENOMIC DNA]</scope>
    <source>
        <strain evidence="12 13">H5569</strain>
    </source>
</reference>
<dbReference type="EMBL" id="CP014525">
    <property type="protein sequence ID" value="AMW34686.1"/>
    <property type="molecule type" value="Genomic_DNA"/>
</dbReference>
<evidence type="ECO:0000256" key="4">
    <source>
        <dbReference type="ARBA" id="ARBA00022598"/>
    </source>
</evidence>
<dbReference type="EC" id="6.3.2.2" evidence="10"/>
<protein>
    <recommendedName>
        <fullName evidence="10">Glutamate--cysteine ligase</fullName>
        <ecNumber evidence="10">6.3.2.2</ecNumber>
    </recommendedName>
</protein>
<dbReference type="Proteomes" id="UP000076066">
    <property type="component" value="Chromosome"/>
</dbReference>
<evidence type="ECO:0000256" key="2">
    <source>
        <dbReference type="ARBA" id="ARBA00010253"/>
    </source>
</evidence>
<dbReference type="STRING" id="1549855.AY555_05280"/>
<evidence type="ECO:0000256" key="8">
    <source>
        <dbReference type="ARBA" id="ARBA00022946"/>
    </source>
</evidence>
<keyword evidence="13" id="KW-1185">Reference proteome</keyword>
<comment type="catalytic activity">
    <reaction evidence="10">
        <text>L-cysteine + L-glutamate + ATP = gamma-L-glutamyl-L-cysteine + ADP + phosphate + H(+)</text>
        <dbReference type="Rhea" id="RHEA:13285"/>
        <dbReference type="ChEBI" id="CHEBI:15378"/>
        <dbReference type="ChEBI" id="CHEBI:29985"/>
        <dbReference type="ChEBI" id="CHEBI:30616"/>
        <dbReference type="ChEBI" id="CHEBI:35235"/>
        <dbReference type="ChEBI" id="CHEBI:43474"/>
        <dbReference type="ChEBI" id="CHEBI:58173"/>
        <dbReference type="ChEBI" id="CHEBI:456216"/>
        <dbReference type="EC" id="6.3.2.2"/>
    </reaction>
</comment>
<dbReference type="GO" id="GO:0006750">
    <property type="term" value="P:glutathione biosynthetic process"/>
    <property type="evidence" value="ECO:0007669"/>
    <property type="project" value="UniProtKB-UniRule"/>
</dbReference>
<evidence type="ECO:0000256" key="9">
    <source>
        <dbReference type="ARBA" id="ARBA00023157"/>
    </source>
</evidence>
<dbReference type="PIRSF" id="PIRSF017901">
    <property type="entry name" value="GCL"/>
    <property type="match status" value="1"/>
</dbReference>
<sequence>MPISDSATPTPMLSRDDLVRYLESGSRPAQEWKIGTEHEKHAFRRDTHAPLSYDEPGGIRDILKGLEQFEWKPVREGEHVIAMTRTDGASISLEPGGQLELSGAQLETLHQTCAEIGTHRQQMRAVCSELGAGLLALGFHPTARRDDVHWMPKGRYRIMRAYMPKRGSLGLDMMLRTCTVQVNLDHGSEADMVAKMRVATALQPLATALWANSPFTEGKPNGFLSWRAHVWTDTDPDRCGMPELVFEDGFSFERWADYLLDVPMYFVYRKGQYIDASGQSFRDFMAGRLPALPGEYPTESDWADHMSTAFPDVRLKKYIEMRGADVGPWERLCALPAFWTGLLYDSDSLTAALDLIRPWTAEDRRRLLADVPRQALKARVCGQSLQDVARIVLDIAHSGLKRRNRMNQNGQDETGFLDPLLSIAESGQTPAERLLEHYARNPGAGLGWMFEDSGC</sequence>
<keyword evidence="9 11" id="KW-1015">Disulfide bond</keyword>
<evidence type="ECO:0000256" key="10">
    <source>
        <dbReference type="PIRNR" id="PIRNR017901"/>
    </source>
</evidence>
<evidence type="ECO:0000313" key="12">
    <source>
        <dbReference type="EMBL" id="AMW34686.1"/>
    </source>
</evidence>
<dbReference type="RefSeq" id="WP_066134352.1">
    <property type="nucleotide sequence ID" value="NZ_CP014525.1"/>
</dbReference>
<dbReference type="NCBIfam" id="TIGR01436">
    <property type="entry name" value="glu_cys_lig_pln"/>
    <property type="match status" value="1"/>
</dbReference>
<dbReference type="GeneID" id="53316564"/>
<accession>A0A143DDD8</accession>
<dbReference type="Pfam" id="PF04107">
    <property type="entry name" value="GCS2"/>
    <property type="match status" value="1"/>
</dbReference>